<dbReference type="GO" id="GO:0004016">
    <property type="term" value="F:adenylate cyclase activity"/>
    <property type="evidence" value="ECO:0007669"/>
    <property type="project" value="UniProtKB-EC"/>
</dbReference>
<keyword evidence="9 12" id="KW-1133">Transmembrane helix</keyword>
<keyword evidence="15" id="KW-1185">Reference proteome</keyword>
<protein>
    <recommendedName>
        <fullName evidence="3">adenylate cyclase</fullName>
        <ecNumber evidence="3">4.6.1.1</ecNumber>
    </recommendedName>
</protein>
<proteinExistence type="predicted"/>
<dbReference type="VEuPathDB" id="VectorBase:HLOH_042274"/>
<dbReference type="Proteomes" id="UP000821853">
    <property type="component" value="Chromosome 3"/>
</dbReference>
<keyword evidence="8" id="KW-0460">Magnesium</keyword>
<evidence type="ECO:0000256" key="11">
    <source>
        <dbReference type="ARBA" id="ARBA00023239"/>
    </source>
</evidence>
<accession>A0A9J6G362</accession>
<dbReference type="EMBL" id="JABSTR010000005">
    <property type="protein sequence ID" value="KAH9369407.1"/>
    <property type="molecule type" value="Genomic_DNA"/>
</dbReference>
<organism evidence="14 15">
    <name type="scientific">Haemaphysalis longicornis</name>
    <name type="common">Bush tick</name>
    <dbReference type="NCBI Taxonomy" id="44386"/>
    <lineage>
        <taxon>Eukaryota</taxon>
        <taxon>Metazoa</taxon>
        <taxon>Ecdysozoa</taxon>
        <taxon>Arthropoda</taxon>
        <taxon>Chelicerata</taxon>
        <taxon>Arachnida</taxon>
        <taxon>Acari</taxon>
        <taxon>Parasitiformes</taxon>
        <taxon>Ixodida</taxon>
        <taxon>Ixodoidea</taxon>
        <taxon>Ixodidae</taxon>
        <taxon>Haemaphysalinae</taxon>
        <taxon>Haemaphysalis</taxon>
    </lineage>
</organism>
<feature type="transmembrane region" description="Helical" evidence="12">
    <location>
        <begin position="20"/>
        <end position="37"/>
    </location>
</feature>
<keyword evidence="4 12" id="KW-0812">Transmembrane</keyword>
<evidence type="ECO:0000313" key="15">
    <source>
        <dbReference type="Proteomes" id="UP000821853"/>
    </source>
</evidence>
<evidence type="ECO:0000256" key="3">
    <source>
        <dbReference type="ARBA" id="ARBA00012201"/>
    </source>
</evidence>
<comment type="caution">
    <text evidence="14">The sequence shown here is derived from an EMBL/GenBank/DDBJ whole genome shotgun (WGS) entry which is preliminary data.</text>
</comment>
<name>A0A9J6G362_HAELO</name>
<evidence type="ECO:0000256" key="1">
    <source>
        <dbReference type="ARBA" id="ARBA00001593"/>
    </source>
</evidence>
<dbReference type="InterPro" id="IPR001054">
    <property type="entry name" value="A/G_cyclase"/>
</dbReference>
<evidence type="ECO:0000256" key="8">
    <source>
        <dbReference type="ARBA" id="ARBA00022842"/>
    </source>
</evidence>
<dbReference type="GO" id="GO:0005886">
    <property type="term" value="C:plasma membrane"/>
    <property type="evidence" value="ECO:0007669"/>
    <property type="project" value="TreeGrafter"/>
</dbReference>
<comment type="subcellular location">
    <subcellularLocation>
        <location evidence="2">Membrane</location>
        <topology evidence="2">Multi-pass membrane protein</topology>
    </subcellularLocation>
</comment>
<evidence type="ECO:0000256" key="5">
    <source>
        <dbReference type="ARBA" id="ARBA00022723"/>
    </source>
</evidence>
<dbReference type="InterPro" id="IPR029787">
    <property type="entry name" value="Nucleotide_cyclase"/>
</dbReference>
<dbReference type="Pfam" id="PF00211">
    <property type="entry name" value="Guanylate_cyc"/>
    <property type="match status" value="2"/>
</dbReference>
<keyword evidence="10 12" id="KW-0472">Membrane</keyword>
<dbReference type="AlphaFoldDB" id="A0A9J6G362"/>
<sequence length="445" mass="49356">MRRAATAARRSADVAYLKTVVVLVLCLYIAVLVIHGFQTEATSRLDFLWKLQAMEEKEDMEDLQAYNRKLLGNILPAHVAEYFLCSDHKHEDLYHEQRDSVGIMFASIPNFSEFYMELEANNEGVECLRLLNEIIADFDELLSEEQFKCIEKIKTTGLHVHGRRGADHGPGGHSAQRARCGHGGVCAAHDGAAAPRQRALLQPLQDTHRYAGSGGGEQVDCTLGLLCRTAGVLVSEARNSLNIAVHFHEIVRRHFGWNGSGEECRQLAKGVVYALLVAVFTGFRKFRRPEACLPEAVGHCVRLHVSPGARQHLNGTKQANLQLGAHADVEQQPIKESPPVAHLERLDDVLVERLQLRCRVGRQKLQSEVFELASGVVGRAVVHKKASATPRLAQLHVTQEVYSILEPLGYPLECRGYITVKGKGDMLTYFLTGRRKAAPDSGNQL</sequence>
<evidence type="ECO:0000256" key="4">
    <source>
        <dbReference type="ARBA" id="ARBA00022692"/>
    </source>
</evidence>
<keyword evidence="7" id="KW-0067">ATP-binding</keyword>
<dbReference type="Gene3D" id="3.30.70.1230">
    <property type="entry name" value="Nucleotide cyclase"/>
    <property type="match status" value="2"/>
</dbReference>
<dbReference type="PANTHER" id="PTHR45627:SF16">
    <property type="entry name" value="ADENYLATE CYCLASE"/>
    <property type="match status" value="1"/>
</dbReference>
<evidence type="ECO:0000313" key="14">
    <source>
        <dbReference type="EMBL" id="KAH9369407.1"/>
    </source>
</evidence>
<dbReference type="PROSITE" id="PS50125">
    <property type="entry name" value="GUANYLATE_CYCLASE_2"/>
    <property type="match status" value="1"/>
</dbReference>
<dbReference type="PANTHER" id="PTHR45627">
    <property type="entry name" value="ADENYLATE CYCLASE TYPE 1"/>
    <property type="match status" value="1"/>
</dbReference>
<keyword evidence="6" id="KW-0547">Nucleotide-binding</keyword>
<keyword evidence="11" id="KW-0456">Lyase</keyword>
<evidence type="ECO:0000256" key="9">
    <source>
        <dbReference type="ARBA" id="ARBA00022989"/>
    </source>
</evidence>
<dbReference type="GO" id="GO:0046872">
    <property type="term" value="F:metal ion binding"/>
    <property type="evidence" value="ECO:0007669"/>
    <property type="project" value="UniProtKB-KW"/>
</dbReference>
<dbReference type="GO" id="GO:0035556">
    <property type="term" value="P:intracellular signal transduction"/>
    <property type="evidence" value="ECO:0007669"/>
    <property type="project" value="InterPro"/>
</dbReference>
<dbReference type="GO" id="GO:0009190">
    <property type="term" value="P:cyclic nucleotide biosynthetic process"/>
    <property type="evidence" value="ECO:0007669"/>
    <property type="project" value="InterPro"/>
</dbReference>
<evidence type="ECO:0000256" key="12">
    <source>
        <dbReference type="SAM" id="Phobius"/>
    </source>
</evidence>
<gene>
    <name evidence="14" type="ORF">HPB48_007185</name>
</gene>
<comment type="catalytic activity">
    <reaction evidence="1">
        <text>ATP = 3',5'-cyclic AMP + diphosphate</text>
        <dbReference type="Rhea" id="RHEA:15389"/>
        <dbReference type="ChEBI" id="CHEBI:30616"/>
        <dbReference type="ChEBI" id="CHEBI:33019"/>
        <dbReference type="ChEBI" id="CHEBI:58165"/>
        <dbReference type="EC" id="4.6.1.1"/>
    </reaction>
</comment>
<evidence type="ECO:0000256" key="2">
    <source>
        <dbReference type="ARBA" id="ARBA00004141"/>
    </source>
</evidence>
<dbReference type="OrthoDB" id="10261550at2759"/>
<dbReference type="EC" id="4.6.1.1" evidence="3"/>
<keyword evidence="5" id="KW-0479">Metal-binding</keyword>
<evidence type="ECO:0000256" key="10">
    <source>
        <dbReference type="ARBA" id="ARBA00023136"/>
    </source>
</evidence>
<feature type="domain" description="Guanylate cyclase" evidence="13">
    <location>
        <begin position="102"/>
        <end position="157"/>
    </location>
</feature>
<dbReference type="FunFam" id="3.30.70.1230:FF:000082">
    <property type="entry name" value="Adenylate cyclase type 6"/>
    <property type="match status" value="1"/>
</dbReference>
<dbReference type="GO" id="GO:0007189">
    <property type="term" value="P:adenylate cyclase-activating G protein-coupled receptor signaling pathway"/>
    <property type="evidence" value="ECO:0007669"/>
    <property type="project" value="TreeGrafter"/>
</dbReference>
<dbReference type="SUPFAM" id="SSF55073">
    <property type="entry name" value="Nucleotide cyclase"/>
    <property type="match status" value="2"/>
</dbReference>
<evidence type="ECO:0000256" key="7">
    <source>
        <dbReference type="ARBA" id="ARBA00022840"/>
    </source>
</evidence>
<dbReference type="GO" id="GO:0005524">
    <property type="term" value="F:ATP binding"/>
    <property type="evidence" value="ECO:0007669"/>
    <property type="project" value="UniProtKB-KW"/>
</dbReference>
<evidence type="ECO:0000259" key="13">
    <source>
        <dbReference type="PROSITE" id="PS50125"/>
    </source>
</evidence>
<reference evidence="14 15" key="1">
    <citation type="journal article" date="2020" name="Cell">
        <title>Large-Scale Comparative Analyses of Tick Genomes Elucidate Their Genetic Diversity and Vector Capacities.</title>
        <authorList>
            <consortium name="Tick Genome and Microbiome Consortium (TIGMIC)"/>
            <person name="Jia N."/>
            <person name="Wang J."/>
            <person name="Shi W."/>
            <person name="Du L."/>
            <person name="Sun Y."/>
            <person name="Zhan W."/>
            <person name="Jiang J.F."/>
            <person name="Wang Q."/>
            <person name="Zhang B."/>
            <person name="Ji P."/>
            <person name="Bell-Sakyi L."/>
            <person name="Cui X.M."/>
            <person name="Yuan T.T."/>
            <person name="Jiang B.G."/>
            <person name="Yang W.F."/>
            <person name="Lam T.T."/>
            <person name="Chang Q.C."/>
            <person name="Ding S.J."/>
            <person name="Wang X.J."/>
            <person name="Zhu J.G."/>
            <person name="Ruan X.D."/>
            <person name="Zhao L."/>
            <person name="Wei J.T."/>
            <person name="Ye R.Z."/>
            <person name="Que T.C."/>
            <person name="Du C.H."/>
            <person name="Zhou Y.H."/>
            <person name="Cheng J.X."/>
            <person name="Dai P.F."/>
            <person name="Guo W.B."/>
            <person name="Han X.H."/>
            <person name="Huang E.J."/>
            <person name="Li L.F."/>
            <person name="Wei W."/>
            <person name="Gao Y.C."/>
            <person name="Liu J.Z."/>
            <person name="Shao H.Z."/>
            <person name="Wang X."/>
            <person name="Wang C.C."/>
            <person name="Yang T.C."/>
            <person name="Huo Q.B."/>
            <person name="Li W."/>
            <person name="Chen H.Y."/>
            <person name="Chen S.E."/>
            <person name="Zhou L.G."/>
            <person name="Ni X.B."/>
            <person name="Tian J.H."/>
            <person name="Sheng Y."/>
            <person name="Liu T."/>
            <person name="Pan Y.S."/>
            <person name="Xia L.Y."/>
            <person name="Li J."/>
            <person name="Zhao F."/>
            <person name="Cao W.C."/>
        </authorList>
    </citation>
    <scope>NUCLEOTIDE SEQUENCE [LARGE SCALE GENOMIC DNA]</scope>
    <source>
        <strain evidence="14">HaeL-2018</strain>
    </source>
</reference>
<evidence type="ECO:0000256" key="6">
    <source>
        <dbReference type="ARBA" id="ARBA00022741"/>
    </source>
</evidence>